<dbReference type="AlphaFoldDB" id="A0A7S4JXH1"/>
<evidence type="ECO:0008006" key="3">
    <source>
        <dbReference type="Google" id="ProtNLM"/>
    </source>
</evidence>
<keyword evidence="1" id="KW-0732">Signal</keyword>
<protein>
    <recommendedName>
        <fullName evidence="3">Thioredoxin domain-containing protein</fullName>
    </recommendedName>
</protein>
<dbReference type="InterPro" id="IPR036249">
    <property type="entry name" value="Thioredoxin-like_sf"/>
</dbReference>
<gene>
    <name evidence="2" type="ORF">OAUR00152_LOCUS35484</name>
</gene>
<evidence type="ECO:0000313" key="2">
    <source>
        <dbReference type="EMBL" id="CAE2277073.1"/>
    </source>
</evidence>
<feature type="signal peptide" evidence="1">
    <location>
        <begin position="1"/>
        <end position="35"/>
    </location>
</feature>
<accession>A0A7S4JXH1</accession>
<evidence type="ECO:0000256" key="1">
    <source>
        <dbReference type="SAM" id="SignalP"/>
    </source>
</evidence>
<sequence length="268" mass="29718">MTLSVARETRSRGVWPILLSALLALQGLVAVSANAEPVNALEGDMCTNLAKEGKLDAEPELMAKYCAKTYYDWLTAARKLELRREKRDIKAVTDESASFYDLSAKTIEGKPIDFHTFEGYVTLVAFVPKACDEGTAAEKSMKILRDVRSKWPYVVDVAAFPFEHPDSHFHAIEDECSTDYYQLALKNGSGPSSIKTMAEIGIHTNKNSSLGLSPVYKYFGDVFQFETISATSPTVFLVSPDGDVLEAFYDGSLENVENSIKEHIKHEL</sequence>
<dbReference type="Gene3D" id="3.40.30.10">
    <property type="entry name" value="Glutaredoxin"/>
    <property type="match status" value="1"/>
</dbReference>
<feature type="chain" id="PRO_5031370119" description="Thioredoxin domain-containing protein" evidence="1">
    <location>
        <begin position="36"/>
        <end position="268"/>
    </location>
</feature>
<dbReference type="EMBL" id="HBKQ01051423">
    <property type="protein sequence ID" value="CAE2277073.1"/>
    <property type="molecule type" value="Transcribed_RNA"/>
</dbReference>
<reference evidence="2" key="1">
    <citation type="submission" date="2021-01" db="EMBL/GenBank/DDBJ databases">
        <authorList>
            <person name="Corre E."/>
            <person name="Pelletier E."/>
            <person name="Niang G."/>
            <person name="Scheremetjew M."/>
            <person name="Finn R."/>
            <person name="Kale V."/>
            <person name="Holt S."/>
            <person name="Cochrane G."/>
            <person name="Meng A."/>
            <person name="Brown T."/>
            <person name="Cohen L."/>
        </authorList>
    </citation>
    <scope>NUCLEOTIDE SEQUENCE</scope>
    <source>
        <strain evidence="2">Isolate 1302-5</strain>
    </source>
</reference>
<proteinExistence type="predicted"/>
<dbReference type="SUPFAM" id="SSF52833">
    <property type="entry name" value="Thioredoxin-like"/>
    <property type="match status" value="1"/>
</dbReference>
<organism evidence="2">
    <name type="scientific">Odontella aurita</name>
    <dbReference type="NCBI Taxonomy" id="265563"/>
    <lineage>
        <taxon>Eukaryota</taxon>
        <taxon>Sar</taxon>
        <taxon>Stramenopiles</taxon>
        <taxon>Ochrophyta</taxon>
        <taxon>Bacillariophyta</taxon>
        <taxon>Mediophyceae</taxon>
        <taxon>Biddulphiophycidae</taxon>
        <taxon>Eupodiscales</taxon>
        <taxon>Odontellaceae</taxon>
        <taxon>Odontella</taxon>
    </lineage>
</organism>
<name>A0A7S4JXH1_9STRA</name>